<gene>
    <name evidence="1" type="ORF">GSOID_T00010820001</name>
</gene>
<keyword evidence="2" id="KW-1185">Reference proteome</keyword>
<dbReference type="InParanoid" id="E4XH54"/>
<protein>
    <submittedName>
        <fullName evidence="1">Uncharacterized protein</fullName>
    </submittedName>
</protein>
<dbReference type="EMBL" id="FN653050">
    <property type="protein sequence ID" value="CBY10002.1"/>
    <property type="molecule type" value="Genomic_DNA"/>
</dbReference>
<name>E4XH54_OIKDI</name>
<dbReference type="Proteomes" id="UP000001307">
    <property type="component" value="Unassembled WGS sequence"/>
</dbReference>
<sequence>MKFEDYLPFAEYDTKCVICKELPKNPRVTTCCKKHICFECWKLKFRAVWKPDWKFLDQHYCLLGCSATFHTDGRNFEVFLKTVSIKCKLSSRWRDVLLKNQPTELTLDFVMDLMVICPDENCKKEILFTAREKHWENDCDRLVTCSWCSSITKFSEKHVCSESDKAKVLKTKILDARKKLDDIKNEFAKIR</sequence>
<accession>E4XH54</accession>
<evidence type="ECO:0000313" key="1">
    <source>
        <dbReference type="EMBL" id="CBY10002.1"/>
    </source>
</evidence>
<organism evidence="1">
    <name type="scientific">Oikopleura dioica</name>
    <name type="common">Tunicate</name>
    <dbReference type="NCBI Taxonomy" id="34765"/>
    <lineage>
        <taxon>Eukaryota</taxon>
        <taxon>Metazoa</taxon>
        <taxon>Chordata</taxon>
        <taxon>Tunicata</taxon>
        <taxon>Appendicularia</taxon>
        <taxon>Copelata</taxon>
        <taxon>Oikopleuridae</taxon>
        <taxon>Oikopleura</taxon>
    </lineage>
</organism>
<dbReference type="AlphaFoldDB" id="E4XH54"/>
<reference evidence="1" key="1">
    <citation type="journal article" date="2010" name="Science">
        <title>Plasticity of animal genome architecture unmasked by rapid evolution of a pelagic tunicate.</title>
        <authorList>
            <person name="Denoeud F."/>
            <person name="Henriet S."/>
            <person name="Mungpakdee S."/>
            <person name="Aury J.M."/>
            <person name="Da Silva C."/>
            <person name="Brinkmann H."/>
            <person name="Mikhaleva J."/>
            <person name="Olsen L.C."/>
            <person name="Jubin C."/>
            <person name="Canestro C."/>
            <person name="Bouquet J.M."/>
            <person name="Danks G."/>
            <person name="Poulain J."/>
            <person name="Campsteijn C."/>
            <person name="Adamski M."/>
            <person name="Cross I."/>
            <person name="Yadetie F."/>
            <person name="Muffato M."/>
            <person name="Louis A."/>
            <person name="Butcher S."/>
            <person name="Tsagkogeorga G."/>
            <person name="Konrad A."/>
            <person name="Singh S."/>
            <person name="Jensen M.F."/>
            <person name="Cong E.H."/>
            <person name="Eikeseth-Otteraa H."/>
            <person name="Noel B."/>
            <person name="Anthouard V."/>
            <person name="Porcel B.M."/>
            <person name="Kachouri-Lafond R."/>
            <person name="Nishino A."/>
            <person name="Ugolini M."/>
            <person name="Chourrout P."/>
            <person name="Nishida H."/>
            <person name="Aasland R."/>
            <person name="Huzurbazar S."/>
            <person name="Westhof E."/>
            <person name="Delsuc F."/>
            <person name="Lehrach H."/>
            <person name="Reinhardt R."/>
            <person name="Weissenbach J."/>
            <person name="Roy S.W."/>
            <person name="Artiguenave F."/>
            <person name="Postlethwait J.H."/>
            <person name="Manak J.R."/>
            <person name="Thompson E.M."/>
            <person name="Jaillon O."/>
            <person name="Du Pasquier L."/>
            <person name="Boudinot P."/>
            <person name="Liberles D.A."/>
            <person name="Volff J.N."/>
            <person name="Philippe H."/>
            <person name="Lenhard B."/>
            <person name="Roest Crollius H."/>
            <person name="Wincker P."/>
            <person name="Chourrout D."/>
        </authorList>
    </citation>
    <scope>NUCLEOTIDE SEQUENCE [LARGE SCALE GENOMIC DNA]</scope>
</reference>
<proteinExistence type="predicted"/>
<evidence type="ECO:0000313" key="2">
    <source>
        <dbReference type="Proteomes" id="UP000001307"/>
    </source>
</evidence>